<dbReference type="OrthoDB" id="13601at2759"/>
<keyword evidence="1" id="KW-0812">Transmembrane</keyword>
<comment type="caution">
    <text evidence="2">The sequence shown here is derived from an EMBL/GenBank/DDBJ whole genome shotgun (WGS) entry which is preliminary data.</text>
</comment>
<dbReference type="EMBL" id="BMAO01012616">
    <property type="protein sequence ID" value="GFQ82702.1"/>
    <property type="molecule type" value="Genomic_DNA"/>
</dbReference>
<organism evidence="2 3">
    <name type="scientific">Trichonephila clavata</name>
    <name type="common">Joro spider</name>
    <name type="synonym">Nephila clavata</name>
    <dbReference type="NCBI Taxonomy" id="2740835"/>
    <lineage>
        <taxon>Eukaryota</taxon>
        <taxon>Metazoa</taxon>
        <taxon>Ecdysozoa</taxon>
        <taxon>Arthropoda</taxon>
        <taxon>Chelicerata</taxon>
        <taxon>Arachnida</taxon>
        <taxon>Araneae</taxon>
        <taxon>Araneomorphae</taxon>
        <taxon>Entelegynae</taxon>
        <taxon>Araneoidea</taxon>
        <taxon>Nephilidae</taxon>
        <taxon>Trichonephila</taxon>
    </lineage>
</organism>
<protein>
    <submittedName>
        <fullName evidence="2">Uncharacterized protein</fullName>
    </submittedName>
</protein>
<accession>A0A8X6FKG9</accession>
<sequence length="78" mass="9404">MEYPSRKKPFYKRPRKVPLNQRYPRTVYFSILGVSMLVFFSRPIYDMIFRPATIDPYAIDAETRKKIADRSRRLPSIF</sequence>
<gene>
    <name evidence="2" type="primary">AVEN_5551_1</name>
    <name evidence="2" type="ORF">TNCT_718631</name>
</gene>
<reference evidence="2" key="1">
    <citation type="submission" date="2020-07" db="EMBL/GenBank/DDBJ databases">
        <title>Multicomponent nature underlies the extraordinary mechanical properties of spider dragline silk.</title>
        <authorList>
            <person name="Kono N."/>
            <person name="Nakamura H."/>
            <person name="Mori M."/>
            <person name="Yoshida Y."/>
            <person name="Ohtoshi R."/>
            <person name="Malay A.D."/>
            <person name="Moran D.A.P."/>
            <person name="Tomita M."/>
            <person name="Numata K."/>
            <person name="Arakawa K."/>
        </authorList>
    </citation>
    <scope>NUCLEOTIDE SEQUENCE</scope>
</reference>
<name>A0A8X6FKG9_TRICU</name>
<keyword evidence="1" id="KW-1133">Transmembrane helix</keyword>
<proteinExistence type="predicted"/>
<keyword evidence="3" id="KW-1185">Reference proteome</keyword>
<dbReference type="AlphaFoldDB" id="A0A8X6FKG9"/>
<feature type="transmembrane region" description="Helical" evidence="1">
    <location>
        <begin position="27"/>
        <end position="45"/>
    </location>
</feature>
<evidence type="ECO:0000256" key="1">
    <source>
        <dbReference type="SAM" id="Phobius"/>
    </source>
</evidence>
<keyword evidence="1" id="KW-0472">Membrane</keyword>
<evidence type="ECO:0000313" key="2">
    <source>
        <dbReference type="EMBL" id="GFQ82702.1"/>
    </source>
</evidence>
<dbReference type="Proteomes" id="UP000887116">
    <property type="component" value="Unassembled WGS sequence"/>
</dbReference>
<evidence type="ECO:0000313" key="3">
    <source>
        <dbReference type="Proteomes" id="UP000887116"/>
    </source>
</evidence>